<evidence type="ECO:0000256" key="3">
    <source>
        <dbReference type="ARBA" id="ARBA00022448"/>
    </source>
</evidence>
<name>A0ABM1RQV4_CAMSA</name>
<evidence type="ECO:0000256" key="2">
    <source>
        <dbReference type="ARBA" id="ARBA00006375"/>
    </source>
</evidence>
<keyword evidence="3" id="KW-0813">Transport</keyword>
<evidence type="ECO:0000256" key="4">
    <source>
        <dbReference type="ARBA" id="ARBA00022692"/>
    </source>
</evidence>
<accession>A0ABM1RQV4</accession>
<evidence type="ECO:0000313" key="8">
    <source>
        <dbReference type="Proteomes" id="UP000694864"/>
    </source>
</evidence>
<keyword evidence="8" id="KW-1185">Reference proteome</keyword>
<reference evidence="8" key="1">
    <citation type="journal article" date="2014" name="Nat. Commun.">
        <title>The emerging biofuel crop Camelina sativa retains a highly undifferentiated hexaploid genome structure.</title>
        <authorList>
            <person name="Kagale S."/>
            <person name="Koh C."/>
            <person name="Nixon J."/>
            <person name="Bollina V."/>
            <person name="Clarke W.E."/>
            <person name="Tuteja R."/>
            <person name="Spillane C."/>
            <person name="Robinson S.J."/>
            <person name="Links M.G."/>
            <person name="Clarke C."/>
            <person name="Higgins E.E."/>
            <person name="Huebert T."/>
            <person name="Sharpe A.G."/>
            <person name="Parkin I.A."/>
        </authorList>
    </citation>
    <scope>NUCLEOTIDE SEQUENCE [LARGE SCALE GENOMIC DNA]</scope>
    <source>
        <strain evidence="8">cv. DH55</strain>
    </source>
</reference>
<sequence>MAKKSSDSSHEQPPLSYRKSVKIKATPDQFFVWREFLWGGLAGAFGEGMMHPVDTLKTRLQSQIIMNATQRQQQQVISAFKYGCIMYSILFVKCEMYSS</sequence>
<comment type="similarity">
    <text evidence="2">Belongs to the mitochondrial carrier (TC 2.A.29) family.</text>
</comment>
<dbReference type="SUPFAM" id="SSF103506">
    <property type="entry name" value="Mitochondrial carrier"/>
    <property type="match status" value="1"/>
</dbReference>
<dbReference type="Pfam" id="PF00153">
    <property type="entry name" value="Mito_carr"/>
    <property type="match status" value="1"/>
</dbReference>
<keyword evidence="4" id="KW-0812">Transmembrane</keyword>
<keyword evidence="6" id="KW-1133">Transmembrane helix</keyword>
<dbReference type="Proteomes" id="UP000694864">
    <property type="component" value="Chromosome 5"/>
</dbReference>
<organism evidence="8 9">
    <name type="scientific">Camelina sativa</name>
    <name type="common">False flax</name>
    <name type="synonym">Myagrum sativum</name>
    <dbReference type="NCBI Taxonomy" id="90675"/>
    <lineage>
        <taxon>Eukaryota</taxon>
        <taxon>Viridiplantae</taxon>
        <taxon>Streptophyta</taxon>
        <taxon>Embryophyta</taxon>
        <taxon>Tracheophyta</taxon>
        <taxon>Spermatophyta</taxon>
        <taxon>Magnoliopsida</taxon>
        <taxon>eudicotyledons</taxon>
        <taxon>Gunneridae</taxon>
        <taxon>Pentapetalae</taxon>
        <taxon>rosids</taxon>
        <taxon>malvids</taxon>
        <taxon>Brassicales</taxon>
        <taxon>Brassicaceae</taxon>
        <taxon>Camelineae</taxon>
        <taxon>Camelina</taxon>
    </lineage>
</organism>
<reference evidence="9" key="2">
    <citation type="submission" date="2025-08" db="UniProtKB">
        <authorList>
            <consortium name="RefSeq"/>
        </authorList>
    </citation>
    <scope>IDENTIFICATION</scope>
    <source>
        <tissue evidence="9">Leaf</tissue>
    </source>
</reference>
<evidence type="ECO:0000313" key="9">
    <source>
        <dbReference type="RefSeq" id="XP_019101392.1"/>
    </source>
</evidence>
<dbReference type="InterPro" id="IPR023395">
    <property type="entry name" value="MCP_dom_sf"/>
</dbReference>
<protein>
    <submittedName>
        <fullName evidence="9">Uncharacterized protein LOC104786438 isoform X1</fullName>
    </submittedName>
</protein>
<dbReference type="RefSeq" id="XP_019101392.1">
    <property type="nucleotide sequence ID" value="XM_019245847.1"/>
</dbReference>
<dbReference type="PANTHER" id="PTHR45667">
    <property type="entry name" value="S-ADENOSYLMETHIONINE MITOCHONDRIAL CARRIER PROTEIN"/>
    <property type="match status" value="1"/>
</dbReference>
<dbReference type="GeneID" id="104786438"/>
<keyword evidence="5" id="KW-0677">Repeat</keyword>
<evidence type="ECO:0000256" key="5">
    <source>
        <dbReference type="ARBA" id="ARBA00022737"/>
    </source>
</evidence>
<dbReference type="Gene3D" id="1.50.40.10">
    <property type="entry name" value="Mitochondrial carrier domain"/>
    <property type="match status" value="1"/>
</dbReference>
<comment type="subcellular location">
    <subcellularLocation>
        <location evidence="1">Membrane</location>
        <topology evidence="1">Multi-pass membrane protein</topology>
    </subcellularLocation>
</comment>
<evidence type="ECO:0000256" key="6">
    <source>
        <dbReference type="ARBA" id="ARBA00022989"/>
    </source>
</evidence>
<evidence type="ECO:0000256" key="1">
    <source>
        <dbReference type="ARBA" id="ARBA00004141"/>
    </source>
</evidence>
<dbReference type="InterPro" id="IPR018108">
    <property type="entry name" value="MCP_transmembrane"/>
</dbReference>
<evidence type="ECO:0000256" key="7">
    <source>
        <dbReference type="ARBA" id="ARBA00023136"/>
    </source>
</evidence>
<keyword evidence="7" id="KW-0472">Membrane</keyword>
<gene>
    <name evidence="9" type="primary">LOC104786438</name>
</gene>
<proteinExistence type="inferred from homology"/>